<name>A0AAD3Y911_NEPGR</name>
<dbReference type="EMBL" id="BSYO01000059">
    <property type="protein sequence ID" value="GMH32084.1"/>
    <property type="molecule type" value="Genomic_DNA"/>
</dbReference>
<dbReference type="SUPFAM" id="SSF48371">
    <property type="entry name" value="ARM repeat"/>
    <property type="match status" value="1"/>
</dbReference>
<dbReference type="PANTHER" id="PTHR12658:SF0">
    <property type="entry name" value="TUBULIN-SPECIFIC CHAPERONE D"/>
    <property type="match status" value="1"/>
</dbReference>
<dbReference type="GO" id="GO:0000226">
    <property type="term" value="P:microtubule cytoskeleton organization"/>
    <property type="evidence" value="ECO:0007669"/>
    <property type="project" value="TreeGrafter"/>
</dbReference>
<gene>
    <name evidence="1" type="ORF">Nepgr_033928</name>
</gene>
<dbReference type="GO" id="GO:0048487">
    <property type="term" value="F:beta-tubulin binding"/>
    <property type="evidence" value="ECO:0007669"/>
    <property type="project" value="InterPro"/>
</dbReference>
<dbReference type="InterPro" id="IPR033162">
    <property type="entry name" value="TBCD"/>
</dbReference>
<dbReference type="AlphaFoldDB" id="A0AAD3Y911"/>
<protein>
    <submittedName>
        <fullName evidence="1">Uncharacterized protein</fullName>
    </submittedName>
</protein>
<comment type="caution">
    <text evidence="1">The sequence shown here is derived from an EMBL/GenBank/DDBJ whole genome shotgun (WGS) entry which is preliminary data.</text>
</comment>
<dbReference type="Proteomes" id="UP001279734">
    <property type="component" value="Unassembled WGS sequence"/>
</dbReference>
<organism evidence="1 2">
    <name type="scientific">Nepenthes gracilis</name>
    <name type="common">Slender pitcher plant</name>
    <dbReference type="NCBI Taxonomy" id="150966"/>
    <lineage>
        <taxon>Eukaryota</taxon>
        <taxon>Viridiplantae</taxon>
        <taxon>Streptophyta</taxon>
        <taxon>Embryophyta</taxon>
        <taxon>Tracheophyta</taxon>
        <taxon>Spermatophyta</taxon>
        <taxon>Magnoliopsida</taxon>
        <taxon>eudicotyledons</taxon>
        <taxon>Gunneridae</taxon>
        <taxon>Pentapetalae</taxon>
        <taxon>Caryophyllales</taxon>
        <taxon>Nepenthaceae</taxon>
        <taxon>Nepenthes</taxon>
    </lineage>
</organism>
<dbReference type="PANTHER" id="PTHR12658">
    <property type="entry name" value="BETA-TUBULIN COFACTOR D"/>
    <property type="match status" value="1"/>
</dbReference>
<dbReference type="GO" id="GO:0005096">
    <property type="term" value="F:GTPase activator activity"/>
    <property type="evidence" value="ECO:0007669"/>
    <property type="project" value="InterPro"/>
</dbReference>
<dbReference type="InterPro" id="IPR016024">
    <property type="entry name" value="ARM-type_fold"/>
</dbReference>
<reference evidence="1" key="1">
    <citation type="submission" date="2023-05" db="EMBL/GenBank/DDBJ databases">
        <title>Nepenthes gracilis genome sequencing.</title>
        <authorList>
            <person name="Fukushima K."/>
        </authorList>
    </citation>
    <scope>NUCLEOTIDE SEQUENCE</scope>
    <source>
        <strain evidence="1">SING2019-196</strain>
    </source>
</reference>
<evidence type="ECO:0000313" key="2">
    <source>
        <dbReference type="Proteomes" id="UP001279734"/>
    </source>
</evidence>
<sequence>MKYCANLVLDKVILSTLSTDLCMRHGAALATGELVLALHRCNYVLSNDLDAAVQALKYFVPAYLRPADDKVIRDITSMYLEELSDSNVAVRRGSALALGVLSSHFLAKAWKDVLYSFLVPVLLRKTLKIRMLRHELMLSKD</sequence>
<accession>A0AAD3Y911</accession>
<dbReference type="GO" id="GO:0007021">
    <property type="term" value="P:tubulin complex assembly"/>
    <property type="evidence" value="ECO:0007669"/>
    <property type="project" value="InterPro"/>
</dbReference>
<keyword evidence="2" id="KW-1185">Reference proteome</keyword>
<dbReference type="GO" id="GO:0007023">
    <property type="term" value="P:post-chaperonin tubulin folding pathway"/>
    <property type="evidence" value="ECO:0007669"/>
    <property type="project" value="InterPro"/>
</dbReference>
<evidence type="ECO:0000313" key="1">
    <source>
        <dbReference type="EMBL" id="GMH32084.1"/>
    </source>
</evidence>
<proteinExistence type="predicted"/>